<evidence type="ECO:0000256" key="5">
    <source>
        <dbReference type="ARBA" id="ARBA00022475"/>
    </source>
</evidence>
<evidence type="ECO:0000256" key="2">
    <source>
        <dbReference type="ARBA" id="ARBA00004651"/>
    </source>
</evidence>
<evidence type="ECO:0000256" key="14">
    <source>
        <dbReference type="SAM" id="MobiDB-lite"/>
    </source>
</evidence>
<gene>
    <name evidence="17" type="ORF">LTR97_007165</name>
</gene>
<dbReference type="InterPro" id="IPR020846">
    <property type="entry name" value="MFS_dom"/>
</dbReference>
<dbReference type="AlphaFoldDB" id="A0AAN8A0I4"/>
<evidence type="ECO:0000256" key="9">
    <source>
        <dbReference type="ARBA" id="ARBA00023136"/>
    </source>
</evidence>
<dbReference type="Pfam" id="PF07690">
    <property type="entry name" value="MFS_1"/>
    <property type="match status" value="1"/>
</dbReference>
<evidence type="ECO:0000256" key="3">
    <source>
        <dbReference type="ARBA" id="ARBA00007520"/>
    </source>
</evidence>
<keyword evidence="5" id="KW-1003">Cell membrane</keyword>
<feature type="region of interest" description="Disordered" evidence="14">
    <location>
        <begin position="667"/>
        <end position="753"/>
    </location>
</feature>
<feature type="domain" description="Major facilitator superfamily (MFS) profile" evidence="16">
    <location>
        <begin position="160"/>
        <end position="650"/>
    </location>
</feature>
<evidence type="ECO:0000256" key="13">
    <source>
        <dbReference type="ARBA" id="ARBA00083178"/>
    </source>
</evidence>
<feature type="transmembrane region" description="Helical" evidence="15">
    <location>
        <begin position="194"/>
        <end position="214"/>
    </location>
</feature>
<evidence type="ECO:0000259" key="16">
    <source>
        <dbReference type="PROSITE" id="PS50850"/>
    </source>
</evidence>
<reference evidence="17" key="1">
    <citation type="submission" date="2023-08" db="EMBL/GenBank/DDBJ databases">
        <title>Black Yeasts Isolated from many extreme environments.</title>
        <authorList>
            <person name="Coleine C."/>
            <person name="Stajich J.E."/>
            <person name="Selbmann L."/>
        </authorList>
    </citation>
    <scope>NUCLEOTIDE SEQUENCE</scope>
    <source>
        <strain evidence="17">CCFEE 5810</strain>
    </source>
</reference>
<feature type="transmembrane region" description="Helical" evidence="15">
    <location>
        <begin position="377"/>
        <end position="399"/>
    </location>
</feature>
<feature type="transmembrane region" description="Helical" evidence="15">
    <location>
        <begin position="282"/>
        <end position="305"/>
    </location>
</feature>
<feature type="transmembrane region" description="Helical" evidence="15">
    <location>
        <begin position="348"/>
        <end position="371"/>
    </location>
</feature>
<feature type="transmembrane region" description="Helical" evidence="15">
    <location>
        <begin position="513"/>
        <end position="535"/>
    </location>
</feature>
<feature type="transmembrane region" description="Helical" evidence="15">
    <location>
        <begin position="453"/>
        <end position="476"/>
    </location>
</feature>
<dbReference type="GO" id="GO:0022857">
    <property type="term" value="F:transmembrane transporter activity"/>
    <property type="evidence" value="ECO:0007669"/>
    <property type="project" value="InterPro"/>
</dbReference>
<dbReference type="Proteomes" id="UP001310594">
    <property type="component" value="Unassembled WGS sequence"/>
</dbReference>
<evidence type="ECO:0000256" key="15">
    <source>
        <dbReference type="SAM" id="Phobius"/>
    </source>
</evidence>
<comment type="function">
    <text evidence="11">Efflux pump; part of the gene cluster that mediates the biosynthesis of dothistromin (DOTH), a polyketide toxin very similar in structure to the aflatoxin precursor, versicolorin B. One function of dotC may be to transport early-stage dothistromin biosynthetic intermediates from the cytoplasm into vacuoles, thereby affecting the rate of dothistromin production.</text>
</comment>
<evidence type="ECO:0000256" key="10">
    <source>
        <dbReference type="ARBA" id="ARBA00023180"/>
    </source>
</evidence>
<evidence type="ECO:0000313" key="18">
    <source>
        <dbReference type="Proteomes" id="UP001310594"/>
    </source>
</evidence>
<keyword evidence="9 15" id="KW-0472">Membrane</keyword>
<organism evidence="17 18">
    <name type="scientific">Elasticomyces elasticus</name>
    <dbReference type="NCBI Taxonomy" id="574655"/>
    <lineage>
        <taxon>Eukaryota</taxon>
        <taxon>Fungi</taxon>
        <taxon>Dikarya</taxon>
        <taxon>Ascomycota</taxon>
        <taxon>Pezizomycotina</taxon>
        <taxon>Dothideomycetes</taxon>
        <taxon>Dothideomycetidae</taxon>
        <taxon>Mycosphaerellales</taxon>
        <taxon>Teratosphaeriaceae</taxon>
        <taxon>Elasticomyces</taxon>
    </lineage>
</organism>
<dbReference type="PANTHER" id="PTHR23501">
    <property type="entry name" value="MAJOR FACILITATOR SUPERFAMILY"/>
    <property type="match status" value="1"/>
</dbReference>
<dbReference type="PROSITE" id="PS50850">
    <property type="entry name" value="MFS"/>
    <property type="match status" value="1"/>
</dbReference>
<dbReference type="EMBL" id="JAVRQU010000010">
    <property type="protein sequence ID" value="KAK5698204.1"/>
    <property type="molecule type" value="Genomic_DNA"/>
</dbReference>
<feature type="transmembrane region" description="Helical" evidence="15">
    <location>
        <begin position="627"/>
        <end position="645"/>
    </location>
</feature>
<evidence type="ECO:0000313" key="17">
    <source>
        <dbReference type="EMBL" id="KAK5698204.1"/>
    </source>
</evidence>
<dbReference type="PANTHER" id="PTHR23501:SF102">
    <property type="entry name" value="DRUG TRANSPORTER, PUTATIVE (AFU_ORTHOLOGUE AFUA_3G08530)-RELATED"/>
    <property type="match status" value="1"/>
</dbReference>
<keyword evidence="6" id="KW-0926">Vacuole</keyword>
<feature type="transmembrane region" description="Helical" evidence="15">
    <location>
        <begin position="420"/>
        <end position="441"/>
    </location>
</feature>
<protein>
    <recommendedName>
        <fullName evidence="12">Efflux pump dotC</fullName>
    </recommendedName>
    <alternativeName>
        <fullName evidence="13">Dothistromin biosynthesis protein C</fullName>
    </alternativeName>
</protein>
<name>A0AAN8A0I4_9PEZI</name>
<feature type="compositionally biased region" description="Polar residues" evidence="14">
    <location>
        <begin position="694"/>
        <end position="713"/>
    </location>
</feature>
<dbReference type="SUPFAM" id="SSF103473">
    <property type="entry name" value="MFS general substrate transporter"/>
    <property type="match status" value="1"/>
</dbReference>
<dbReference type="FunFam" id="1.20.1720.10:FF:000014">
    <property type="entry name" value="MFS drug transporter, putative"/>
    <property type="match status" value="1"/>
</dbReference>
<feature type="compositionally biased region" description="Basic and acidic residues" evidence="14">
    <location>
        <begin position="735"/>
        <end position="753"/>
    </location>
</feature>
<feature type="transmembrane region" description="Helical" evidence="15">
    <location>
        <begin position="226"/>
        <end position="251"/>
    </location>
</feature>
<evidence type="ECO:0000256" key="8">
    <source>
        <dbReference type="ARBA" id="ARBA00022989"/>
    </source>
</evidence>
<dbReference type="Gene3D" id="1.20.1250.20">
    <property type="entry name" value="MFS general substrate transporter like domains"/>
    <property type="match status" value="1"/>
</dbReference>
<evidence type="ECO:0000256" key="7">
    <source>
        <dbReference type="ARBA" id="ARBA00022692"/>
    </source>
</evidence>
<feature type="transmembrane region" description="Helical" evidence="15">
    <location>
        <begin position="317"/>
        <end position="336"/>
    </location>
</feature>
<keyword evidence="10" id="KW-0325">Glycoprotein</keyword>
<sequence length="753" mass="81106">MELLAKRRKALTQSSSHGFKLSFAAPREFTSASPRRVQTMATTTANDGEHRITQDEAQHTSTHTSHDAPSMAITDEPATAAGPGATTTPAMPENVTRTEGLGEEKYKPSESSVSSQDLADVDKLHDEEKGAETKKHGHGLHMHHDDAPVHERSKGKIAVIMAALMMAVFLAALDVTIITTALPTISEHFHSASGYTWIGSAFLLANAASIPSWGKVSDIFGRKPMLLVANVIFMIGSLIAALSTSIGMLIAARAIQGIGGGGLIILVNITIGDLFSMRERGAYYGMIGAVWAVASSVGPIIGGLFTEKVSWRWCFYINLPLDGAAFIILFFFLDLKTTRTPVMDGLKAIDWVGSLLIVGSTLMLLFGLQFGGVTAPWSSALVLCLIIFGLVTFALFVFWEYKYAKYPVMPMGLFSKGTNMATLAVVFIHGFVFISGSYYLPLYFQAIRGATPILSGVYLLPTALALAFCSIGTGVFIKKTGMFLPPIYLGMFLLTLGYGLFVDFDASSSWAKLIIFQLIAGFGIGPLFQAPIIALQAHIKPRDIGTATATLGFVRQLATSTSVVIGEVVFQNQMKKKSAQLTALLGPELAAQLGGGNAGANSGIINGLPHDQRNVVRKYFADSLQPMWIMYCVVAAVGIIAAAFVRKSVLSRDHEETKTGMEAEIEKAAEREQEKEERHAQRESKRQSKRASHANLSESSRSRPTSGVTSSRPGTAGANGEEVPPMPSMSTEKFVNAEHARDNALSKLESRNQ</sequence>
<keyword evidence="7 15" id="KW-0812">Transmembrane</keyword>
<dbReference type="FunFam" id="1.20.1250.20:FF:000196">
    <property type="entry name" value="MFS toxin efflux pump (AflT)"/>
    <property type="match status" value="1"/>
</dbReference>
<proteinExistence type="inferred from homology"/>
<dbReference type="GO" id="GO:0005886">
    <property type="term" value="C:plasma membrane"/>
    <property type="evidence" value="ECO:0007669"/>
    <property type="project" value="UniProtKB-SubCell"/>
</dbReference>
<keyword evidence="4" id="KW-0813">Transport</keyword>
<feature type="compositionally biased region" description="Basic and acidic residues" evidence="14">
    <location>
        <begin position="667"/>
        <end position="686"/>
    </location>
</feature>
<feature type="compositionally biased region" description="Basic and acidic residues" evidence="14">
    <location>
        <begin position="47"/>
        <end position="58"/>
    </location>
</feature>
<feature type="transmembrane region" description="Helical" evidence="15">
    <location>
        <begin position="257"/>
        <end position="275"/>
    </location>
</feature>
<evidence type="ECO:0000256" key="12">
    <source>
        <dbReference type="ARBA" id="ARBA00069956"/>
    </source>
</evidence>
<evidence type="ECO:0000256" key="11">
    <source>
        <dbReference type="ARBA" id="ARBA00057269"/>
    </source>
</evidence>
<feature type="compositionally biased region" description="Basic residues" evidence="14">
    <location>
        <begin position="1"/>
        <end position="10"/>
    </location>
</feature>
<accession>A0AAN8A0I4</accession>
<feature type="region of interest" description="Disordered" evidence="14">
    <location>
        <begin position="1"/>
        <end position="120"/>
    </location>
</feature>
<dbReference type="GO" id="GO:0005774">
    <property type="term" value="C:vacuolar membrane"/>
    <property type="evidence" value="ECO:0007669"/>
    <property type="project" value="UniProtKB-SubCell"/>
</dbReference>
<dbReference type="PRINTS" id="PR01036">
    <property type="entry name" value="TCRTETB"/>
</dbReference>
<feature type="transmembrane region" description="Helical" evidence="15">
    <location>
        <begin position="483"/>
        <end position="501"/>
    </location>
</feature>
<evidence type="ECO:0000256" key="4">
    <source>
        <dbReference type="ARBA" id="ARBA00022448"/>
    </source>
</evidence>
<dbReference type="Gene3D" id="1.20.1720.10">
    <property type="entry name" value="Multidrug resistance protein D"/>
    <property type="match status" value="1"/>
</dbReference>
<feature type="transmembrane region" description="Helical" evidence="15">
    <location>
        <begin position="157"/>
        <end position="182"/>
    </location>
</feature>
<keyword evidence="8 15" id="KW-1133">Transmembrane helix</keyword>
<dbReference type="CDD" id="cd17502">
    <property type="entry name" value="MFS_Azr1_MDR_like"/>
    <property type="match status" value="1"/>
</dbReference>
<dbReference type="InterPro" id="IPR011701">
    <property type="entry name" value="MFS"/>
</dbReference>
<evidence type="ECO:0000256" key="6">
    <source>
        <dbReference type="ARBA" id="ARBA00022554"/>
    </source>
</evidence>
<evidence type="ECO:0000256" key="1">
    <source>
        <dbReference type="ARBA" id="ARBA00004128"/>
    </source>
</evidence>
<feature type="compositionally biased region" description="Low complexity" evidence="14">
    <location>
        <begin position="77"/>
        <end position="90"/>
    </location>
</feature>
<comment type="similarity">
    <text evidence="3">Belongs to the major facilitator superfamily. TCR/Tet family.</text>
</comment>
<comment type="caution">
    <text evidence="17">The sequence shown here is derived from an EMBL/GenBank/DDBJ whole genome shotgun (WGS) entry which is preliminary data.</text>
</comment>
<comment type="subcellular location">
    <subcellularLocation>
        <location evidence="2">Cell membrane</location>
        <topology evidence="2">Multi-pass membrane protein</topology>
    </subcellularLocation>
    <subcellularLocation>
        <location evidence="1">Vacuole membrane</location>
        <topology evidence="1">Multi-pass membrane protein</topology>
    </subcellularLocation>
</comment>
<dbReference type="InterPro" id="IPR036259">
    <property type="entry name" value="MFS_trans_sf"/>
</dbReference>